<comment type="function">
    <text evidence="3">Component of the exocyst complex.</text>
</comment>
<protein>
    <recommendedName>
        <fullName evidence="3">Exocyst subunit Exo70 family protein</fullName>
    </recommendedName>
</protein>
<evidence type="ECO:0000256" key="3">
    <source>
        <dbReference type="RuleBase" id="RU365026"/>
    </source>
</evidence>
<dbReference type="GO" id="GO:0000145">
    <property type="term" value="C:exocyst"/>
    <property type="evidence" value="ECO:0007669"/>
    <property type="project" value="InterPro"/>
</dbReference>
<evidence type="ECO:0000313" key="6">
    <source>
        <dbReference type="Proteomes" id="UP001054252"/>
    </source>
</evidence>
<dbReference type="Gene3D" id="1.20.1280.170">
    <property type="entry name" value="Exocyst complex component Exo70"/>
    <property type="match status" value="1"/>
</dbReference>
<evidence type="ECO:0000259" key="4">
    <source>
        <dbReference type="Pfam" id="PF03081"/>
    </source>
</evidence>
<dbReference type="Pfam" id="PF20669">
    <property type="entry name" value="Exo70_N"/>
    <property type="match status" value="1"/>
</dbReference>
<comment type="similarity">
    <text evidence="1 3">Belongs to the EXO70 family.</text>
</comment>
<dbReference type="GO" id="GO:0015031">
    <property type="term" value="P:protein transport"/>
    <property type="evidence" value="ECO:0007669"/>
    <property type="project" value="UniProtKB-KW"/>
</dbReference>
<gene>
    <name evidence="5" type="ORF">SLEP1_g23256</name>
</gene>
<organism evidence="5 6">
    <name type="scientific">Rubroshorea leprosula</name>
    <dbReference type="NCBI Taxonomy" id="152421"/>
    <lineage>
        <taxon>Eukaryota</taxon>
        <taxon>Viridiplantae</taxon>
        <taxon>Streptophyta</taxon>
        <taxon>Embryophyta</taxon>
        <taxon>Tracheophyta</taxon>
        <taxon>Spermatophyta</taxon>
        <taxon>Magnoliopsida</taxon>
        <taxon>eudicotyledons</taxon>
        <taxon>Gunneridae</taxon>
        <taxon>Pentapetalae</taxon>
        <taxon>rosids</taxon>
        <taxon>malvids</taxon>
        <taxon>Malvales</taxon>
        <taxon>Dipterocarpaceae</taxon>
        <taxon>Rubroshorea</taxon>
    </lineage>
</organism>
<evidence type="ECO:0000313" key="5">
    <source>
        <dbReference type="EMBL" id="GKV12054.1"/>
    </source>
</evidence>
<keyword evidence="3" id="KW-0653">Protein transport</keyword>
<dbReference type="InterPro" id="IPR016159">
    <property type="entry name" value="Cullin_repeat-like_dom_sf"/>
</dbReference>
<keyword evidence="6" id="KW-1185">Reference proteome</keyword>
<accession>A0AAV5JBQ5</accession>
<comment type="caution">
    <text evidence="5">The sequence shown here is derived from an EMBL/GenBank/DDBJ whole genome shotgun (WGS) entry which is preliminary data.</text>
</comment>
<sequence length="671" mass="76308">MAEIDGIHNLSAARKLLKTSLENSRALASALERTGPRLEEIKIKLPALEAQVGPCSSRICKSVAFRDHVDLAVGPAAAVLKMFDSIRQLEEMLLSVPSLDDLSNYISATVRLEEALKFLADNCRLAIQWLQGLVEFMADGDFTIDDRYISKLQMSFKILQELQGTREHACLKGGLLYVAFDKLETLFKRLLMDTSLSSLSTVEQGYVASAVFPGSILGKLQAIVKRLNANGRLKNCRTIIVEARSMCARRSLQTLDTDFLKKSITESDDFQDIEGCITQWGKQLELAVKYVLELEYRLCKEVFNHTESDVWTGCFAEISAQSGILSLLQFGMSIAKSKKDPIKLLKLLQVFAVLDQLRMDFNRLFGGVACVEIQNMTRDLIKKVVNGVDEIFWELPLQVEQQRQSPPPTDGSIPRLVTFVTDYSNQLLGDKYRPMLTKVLEINQMWKNEKYEEVLFTGQIYSIMREIAVNLDVWSKAYESTPLSYIFMMNNHCHFHSLKVTSLGSMMGDSWLSAHGQYKDYYAALYLKETWGKLLHFLTKENQISSSPNSRTGPNLLKKSLKAFNEAFEDIYKMQSNWVISDKGLRQKMCQLLVQTIVPAYKYYLQNYTLLVEGDADASKHVKYSSKSLENMLNILFWPKLLNFESMRDSSYADEIQNVLRNQCCLTLKAM</sequence>
<dbReference type="AlphaFoldDB" id="A0AAV5JBQ5"/>
<dbReference type="PANTHER" id="PTHR12542">
    <property type="entry name" value="EXOCYST COMPLEX PROTEIN EXO70"/>
    <property type="match status" value="1"/>
</dbReference>
<dbReference type="GO" id="GO:0006887">
    <property type="term" value="P:exocytosis"/>
    <property type="evidence" value="ECO:0007669"/>
    <property type="project" value="UniProtKB-KW"/>
</dbReference>
<evidence type="ECO:0000256" key="2">
    <source>
        <dbReference type="ARBA" id="ARBA00022448"/>
    </source>
</evidence>
<name>A0AAV5JBQ5_9ROSI</name>
<keyword evidence="2 3" id="KW-0813">Transport</keyword>
<dbReference type="InterPro" id="IPR046364">
    <property type="entry name" value="Exo70_C"/>
</dbReference>
<dbReference type="Pfam" id="PF03081">
    <property type="entry name" value="Exo70_C"/>
    <property type="match status" value="1"/>
</dbReference>
<dbReference type="PANTHER" id="PTHR12542:SF95">
    <property type="entry name" value="EXOCYST SUBUNIT EXO70 FAMILY PROTEIN"/>
    <property type="match status" value="1"/>
</dbReference>
<dbReference type="Proteomes" id="UP001054252">
    <property type="component" value="Unassembled WGS sequence"/>
</dbReference>
<feature type="domain" description="Exocyst complex subunit Exo70 C-terminal" evidence="4">
    <location>
        <begin position="279"/>
        <end position="634"/>
    </location>
</feature>
<dbReference type="SUPFAM" id="SSF74788">
    <property type="entry name" value="Cullin repeat-like"/>
    <property type="match status" value="1"/>
</dbReference>
<reference evidence="5 6" key="1">
    <citation type="journal article" date="2021" name="Commun. Biol.">
        <title>The genome of Shorea leprosula (Dipterocarpaceae) highlights the ecological relevance of drought in aseasonal tropical rainforests.</title>
        <authorList>
            <person name="Ng K.K.S."/>
            <person name="Kobayashi M.J."/>
            <person name="Fawcett J.A."/>
            <person name="Hatakeyama M."/>
            <person name="Paape T."/>
            <person name="Ng C.H."/>
            <person name="Ang C.C."/>
            <person name="Tnah L.H."/>
            <person name="Lee C.T."/>
            <person name="Nishiyama T."/>
            <person name="Sese J."/>
            <person name="O'Brien M.J."/>
            <person name="Copetti D."/>
            <person name="Mohd Noor M.I."/>
            <person name="Ong R.C."/>
            <person name="Putra M."/>
            <person name="Sireger I.Z."/>
            <person name="Indrioko S."/>
            <person name="Kosugi Y."/>
            <person name="Izuno A."/>
            <person name="Isagi Y."/>
            <person name="Lee S.L."/>
            <person name="Shimizu K.K."/>
        </authorList>
    </citation>
    <scope>NUCLEOTIDE SEQUENCE [LARGE SCALE GENOMIC DNA]</scope>
    <source>
        <strain evidence="5">214</strain>
    </source>
</reference>
<dbReference type="GO" id="GO:0005546">
    <property type="term" value="F:phosphatidylinositol-4,5-bisphosphate binding"/>
    <property type="evidence" value="ECO:0007669"/>
    <property type="project" value="InterPro"/>
</dbReference>
<proteinExistence type="inferred from homology"/>
<dbReference type="InterPro" id="IPR004140">
    <property type="entry name" value="Exo70"/>
</dbReference>
<keyword evidence="3" id="KW-0268">Exocytosis</keyword>
<evidence type="ECO:0000256" key="1">
    <source>
        <dbReference type="ARBA" id="ARBA00006756"/>
    </source>
</evidence>
<dbReference type="EMBL" id="BPVZ01000035">
    <property type="protein sequence ID" value="GKV12054.1"/>
    <property type="molecule type" value="Genomic_DNA"/>
</dbReference>